<evidence type="ECO:0000313" key="4">
    <source>
        <dbReference type="Proteomes" id="UP000185109"/>
    </source>
</evidence>
<dbReference type="InterPro" id="IPR000073">
    <property type="entry name" value="AB_hydrolase_1"/>
</dbReference>
<reference evidence="3 4" key="1">
    <citation type="submission" date="2016-09" db="EMBL/GenBank/DDBJ databases">
        <title>The complete genome sequences of Rhizobium gallicum, symbiovars gallicum and phaseoli, symbionts associated to common bean (Phaseolus vulgaris).</title>
        <authorList>
            <person name="Bustos P."/>
            <person name="Santamaria R.I."/>
            <person name="Perez-Carrascal O.M."/>
            <person name="Juarez S."/>
            <person name="Lozano L."/>
            <person name="Martinez-Flores I."/>
            <person name="Martinez-Romero E."/>
            <person name="Cevallos M."/>
            <person name="Romero D."/>
            <person name="Davila G."/>
            <person name="Gonzalez V."/>
        </authorList>
    </citation>
    <scope>NUCLEOTIDE SEQUENCE [LARGE SCALE GENOMIC DNA]</scope>
    <source>
        <strain evidence="3 4">8C-3</strain>
    </source>
</reference>
<keyword evidence="1" id="KW-0732">Signal</keyword>
<sequence length="358" mass="38006">MIPRLTAPILVGATLLGGSTQAAITRQNFTVTSGQGVELMVREVGDNDFQPGKPPVVLLHGARVPGIATFDLPVEGGSLAVDLARAGHRVFIMDARGYGGSSRDGQGGSQDGQPLVRSDAVVRDIGAVVDAVQARMGVSQVALLGWATGGHWTGMYASQNPSEVSHLVLYNSLYGAHSGHKSLGPGSDTADPGNPDQFNTRRFGAYRLNTAASLLPSWDRSIPVEDKAAWRDPKVVQAYQAAAVASDPTSGTRNPPSFRAPSGAIADSFELASGHKLWDAGPITAHVLVIRSGNDFWSRPEDVTSLAQDLRQAASVRTVTIPEATHYVHLDRPDRGRSSFLSEVIRTLEQPVETKAPH</sequence>
<gene>
    <name evidence="3" type="ORF">AM571_CH04032</name>
</gene>
<dbReference type="GO" id="GO:0016787">
    <property type="term" value="F:hydrolase activity"/>
    <property type="evidence" value="ECO:0007669"/>
    <property type="project" value="UniProtKB-KW"/>
</dbReference>
<dbReference type="SUPFAM" id="SSF53474">
    <property type="entry name" value="alpha/beta-Hydrolases"/>
    <property type="match status" value="1"/>
</dbReference>
<evidence type="ECO:0000313" key="3">
    <source>
        <dbReference type="EMBL" id="APO76810.1"/>
    </source>
</evidence>
<dbReference type="InterPro" id="IPR029058">
    <property type="entry name" value="AB_hydrolase_fold"/>
</dbReference>
<feature type="signal peptide" evidence="1">
    <location>
        <begin position="1"/>
        <end position="22"/>
    </location>
</feature>
<dbReference type="PANTHER" id="PTHR43798:SF33">
    <property type="entry name" value="HYDROLASE, PUTATIVE (AFU_ORTHOLOGUE AFUA_2G14860)-RELATED"/>
    <property type="match status" value="1"/>
</dbReference>
<protein>
    <submittedName>
        <fullName evidence="3">Alpha/beta hydrolase family protein</fullName>
    </submittedName>
</protein>
<dbReference type="GO" id="GO:0016020">
    <property type="term" value="C:membrane"/>
    <property type="evidence" value="ECO:0007669"/>
    <property type="project" value="TreeGrafter"/>
</dbReference>
<dbReference type="InterPro" id="IPR050266">
    <property type="entry name" value="AB_hydrolase_sf"/>
</dbReference>
<dbReference type="Pfam" id="PF00561">
    <property type="entry name" value="Abhydrolase_1"/>
    <property type="match status" value="1"/>
</dbReference>
<keyword evidence="3" id="KW-0378">Hydrolase</keyword>
<feature type="domain" description="AB hydrolase-1" evidence="2">
    <location>
        <begin position="54"/>
        <end position="333"/>
    </location>
</feature>
<feature type="chain" id="PRO_5013131967" evidence="1">
    <location>
        <begin position="23"/>
        <end position="358"/>
    </location>
</feature>
<accession>A0A1L5P9N5</accession>
<dbReference type="PANTHER" id="PTHR43798">
    <property type="entry name" value="MONOACYLGLYCEROL LIPASE"/>
    <property type="match status" value="1"/>
</dbReference>
<evidence type="ECO:0000256" key="1">
    <source>
        <dbReference type="SAM" id="SignalP"/>
    </source>
</evidence>
<organism evidence="3 4">
    <name type="scientific">Rhizobium etli 8C-3</name>
    <dbReference type="NCBI Taxonomy" id="538025"/>
    <lineage>
        <taxon>Bacteria</taxon>
        <taxon>Pseudomonadati</taxon>
        <taxon>Pseudomonadota</taxon>
        <taxon>Alphaproteobacteria</taxon>
        <taxon>Hyphomicrobiales</taxon>
        <taxon>Rhizobiaceae</taxon>
        <taxon>Rhizobium/Agrobacterium group</taxon>
        <taxon>Rhizobium</taxon>
    </lineage>
</organism>
<evidence type="ECO:0000259" key="2">
    <source>
        <dbReference type="Pfam" id="PF00561"/>
    </source>
</evidence>
<proteinExistence type="predicted"/>
<dbReference type="AlphaFoldDB" id="A0A1L5P9N5"/>
<name>A0A1L5P9N5_RHIET</name>
<dbReference type="EMBL" id="CP017241">
    <property type="protein sequence ID" value="APO76810.1"/>
    <property type="molecule type" value="Genomic_DNA"/>
</dbReference>
<dbReference type="Proteomes" id="UP000185109">
    <property type="component" value="Chromosome"/>
</dbReference>
<dbReference type="Gene3D" id="3.40.50.1820">
    <property type="entry name" value="alpha/beta hydrolase"/>
    <property type="match status" value="1"/>
</dbReference>